<proteinExistence type="predicted"/>
<protein>
    <submittedName>
        <fullName evidence="2">Uncharacterized protein</fullName>
    </submittedName>
</protein>
<sequence>MPATKKKYKKIDLSSDSAYGERTADFKVQQYDYNDLQSGVSEAEAQLESDLKYLLASQEDGTISRKELKEARKLINTEENQKRIKRKNLFTKLEEITGDMNEIVLSSDDESEATSERPDRSKKKEKKAEPAKNDVKASEPKQNGKKQKSVTPDLENNHNEKNGGDSSSLNRESSAAAEAAVPETIPKKKRNRKKKSSSVEPEDQAKNREKQGPKKISPAQVSSTILPEKEPVSTIIGLSPEQIVNMKLTDVKFKIISTNPGISKICRNVLDFVKRESEGLFVDEKLRDNFLELCVHVAMRESNGFNDVSKKYPKLMARLAAMRELTLEHTRTTITESSRRAHQNNFDYTVFSYIGHIIIWASYLQQKAKKPVLLENFGFSKKDVLASMGGYVFSGKFDTLAEIINIAYDKPKNKYGIIKTSRIKNPQNLPGDLQYSEDKDVFLTLLLGSKEGFSKFEPRSFSENPFLSSQYGSYFGNLTSNNINIHLVDSKFVLDDEVKNRVLSTVGFKTYNGSDKETTVEYEMTAFTSFLSGIAPKLLEFVIQNTFKDVDTRYFDSSNVSTVHLHAVVIRDHDLVPYYEKYCGFHRFGQPDLTITANNEESPLEEGIEASRDFHLAFLRRTIELK</sequence>
<evidence type="ECO:0000256" key="1">
    <source>
        <dbReference type="SAM" id="MobiDB-lite"/>
    </source>
</evidence>
<feature type="compositionally biased region" description="Basic residues" evidence="1">
    <location>
        <begin position="187"/>
        <end position="196"/>
    </location>
</feature>
<gene>
    <name evidence="2" type="ORF">CA3LBN_001411</name>
</gene>
<feature type="region of interest" description="Disordered" evidence="1">
    <location>
        <begin position="97"/>
        <end position="225"/>
    </location>
</feature>
<feature type="compositionally biased region" description="Low complexity" evidence="1">
    <location>
        <begin position="166"/>
        <end position="180"/>
    </location>
</feature>
<feature type="compositionally biased region" description="Basic and acidic residues" evidence="1">
    <location>
        <begin position="203"/>
        <end position="212"/>
    </location>
</feature>
<evidence type="ECO:0000313" key="3">
    <source>
        <dbReference type="Proteomes" id="UP000825434"/>
    </source>
</evidence>
<accession>A0ABX8I8W9</accession>
<feature type="compositionally biased region" description="Basic and acidic residues" evidence="1">
    <location>
        <begin position="126"/>
        <end position="139"/>
    </location>
</feature>
<dbReference type="EMBL" id="CP076662">
    <property type="protein sequence ID" value="QWU87146.1"/>
    <property type="molecule type" value="Genomic_DNA"/>
</dbReference>
<evidence type="ECO:0000313" key="2">
    <source>
        <dbReference type="EMBL" id="QWU87146.1"/>
    </source>
</evidence>
<name>A0ABX8I8W9_9ASCO</name>
<reference evidence="2 3" key="1">
    <citation type="submission" date="2021-06" db="EMBL/GenBank/DDBJ databases">
        <title>Candida outbreak in Lebanon.</title>
        <authorList>
            <person name="Finianos M."/>
        </authorList>
    </citation>
    <scope>NUCLEOTIDE SEQUENCE [LARGE SCALE GENOMIC DNA]</scope>
    <source>
        <strain evidence="2">CA3LBN</strain>
    </source>
</reference>
<keyword evidence="3" id="KW-1185">Reference proteome</keyword>
<dbReference type="Proteomes" id="UP000825434">
    <property type="component" value="Chromosome 2"/>
</dbReference>
<organism evidence="2 3">
    <name type="scientific">Candidozyma haemuli</name>
    <dbReference type="NCBI Taxonomy" id="45357"/>
    <lineage>
        <taxon>Eukaryota</taxon>
        <taxon>Fungi</taxon>
        <taxon>Dikarya</taxon>
        <taxon>Ascomycota</taxon>
        <taxon>Saccharomycotina</taxon>
        <taxon>Pichiomycetes</taxon>
        <taxon>Metschnikowiaceae</taxon>
        <taxon>Candidozyma</taxon>
    </lineage>
</organism>